<evidence type="ECO:0008006" key="4">
    <source>
        <dbReference type="Google" id="ProtNLM"/>
    </source>
</evidence>
<protein>
    <recommendedName>
        <fullName evidence="4">CopG family transcriptional regulator</fullName>
    </recommendedName>
</protein>
<dbReference type="InterPro" id="IPR036249">
    <property type="entry name" value="Thioredoxin-like_sf"/>
</dbReference>
<keyword evidence="1" id="KW-0812">Transmembrane</keyword>
<gene>
    <name evidence="2" type="ORF">COV29_03295</name>
</gene>
<accession>A0A2J0Q702</accession>
<dbReference type="InterPro" id="IPR007332">
    <property type="entry name" value="DUF411"/>
</dbReference>
<proteinExistence type="predicted"/>
<evidence type="ECO:0000313" key="2">
    <source>
        <dbReference type="EMBL" id="PJE50733.1"/>
    </source>
</evidence>
<dbReference type="EMBL" id="PCXQ01000005">
    <property type="protein sequence ID" value="PJE50733.1"/>
    <property type="molecule type" value="Genomic_DNA"/>
</dbReference>
<organism evidence="2 3">
    <name type="scientific">Candidatus Yanofskybacteria bacterium CG10_big_fil_rev_8_21_14_0_10_36_16</name>
    <dbReference type="NCBI Taxonomy" id="1975096"/>
    <lineage>
        <taxon>Bacteria</taxon>
        <taxon>Candidatus Yanofskyibacteriota</taxon>
    </lineage>
</organism>
<dbReference type="Proteomes" id="UP000228496">
    <property type="component" value="Unassembled WGS sequence"/>
</dbReference>
<keyword evidence="1" id="KW-1133">Transmembrane helix</keyword>
<keyword evidence="1" id="KW-0472">Membrane</keyword>
<evidence type="ECO:0000313" key="3">
    <source>
        <dbReference type="Proteomes" id="UP000228496"/>
    </source>
</evidence>
<dbReference type="SUPFAM" id="SSF52833">
    <property type="entry name" value="Thioredoxin-like"/>
    <property type="match status" value="1"/>
</dbReference>
<comment type="caution">
    <text evidence="2">The sequence shown here is derived from an EMBL/GenBank/DDBJ whole genome shotgun (WGS) entry which is preliminary data.</text>
</comment>
<feature type="transmembrane region" description="Helical" evidence="1">
    <location>
        <begin position="7"/>
        <end position="24"/>
    </location>
</feature>
<evidence type="ECO:0000256" key="1">
    <source>
        <dbReference type="SAM" id="Phobius"/>
    </source>
</evidence>
<reference evidence="2 3" key="1">
    <citation type="submission" date="2017-09" db="EMBL/GenBank/DDBJ databases">
        <title>Depth-based differentiation of microbial function through sediment-hosted aquifers and enrichment of novel symbionts in the deep terrestrial subsurface.</title>
        <authorList>
            <person name="Probst A.J."/>
            <person name="Ladd B."/>
            <person name="Jarett J.K."/>
            <person name="Geller-Mcgrath D.E."/>
            <person name="Sieber C.M."/>
            <person name="Emerson J.B."/>
            <person name="Anantharaman K."/>
            <person name="Thomas B.C."/>
            <person name="Malmstrom R."/>
            <person name="Stieglmeier M."/>
            <person name="Klingl A."/>
            <person name="Woyke T."/>
            <person name="Ryan C.M."/>
            <person name="Banfield J.F."/>
        </authorList>
    </citation>
    <scope>NUCLEOTIDE SEQUENCE [LARGE SCALE GENOMIC DNA]</scope>
    <source>
        <strain evidence="2">CG10_big_fil_rev_8_21_14_0_10_36_16</strain>
    </source>
</reference>
<dbReference type="Pfam" id="PF04214">
    <property type="entry name" value="DUF411"/>
    <property type="match status" value="1"/>
</dbReference>
<sequence length="162" mass="17587">MKNSKKIFLSIIIIGVVVLGLAWMSPASPPTLKDAWAHLDGLEAQVYKSPNCGCCDNYIGYLKRYGIEVERIVTDEMDEIKDKYGVPYDHSSCHTMTIGGYVVEGHMPLEAVSKLLKEKPSIMGIGLQGMPSGSPGMPGVKNSDFAVYSILEGGEIGSYLNL</sequence>
<dbReference type="AlphaFoldDB" id="A0A2J0Q702"/>
<name>A0A2J0Q702_9BACT</name>